<feature type="transmembrane region" description="Helical" evidence="1">
    <location>
        <begin position="28"/>
        <end position="48"/>
    </location>
</feature>
<accession>A0A1S7UK33</accession>
<name>A0A1S7UK33_ROSNE</name>
<dbReference type="EMBL" id="DF977450">
    <property type="protein sequence ID" value="GAP83633.1"/>
    <property type="molecule type" value="Genomic_DNA"/>
</dbReference>
<feature type="transmembrane region" description="Helical" evidence="1">
    <location>
        <begin position="102"/>
        <end position="122"/>
    </location>
</feature>
<gene>
    <name evidence="3" type="ORF">SAMD00023353_0500150</name>
</gene>
<keyword evidence="1" id="KW-0812">Transmembrane</keyword>
<dbReference type="OrthoDB" id="10032492at2759"/>
<evidence type="ECO:0000313" key="3">
    <source>
        <dbReference type="EMBL" id="GAP83633.1"/>
    </source>
</evidence>
<dbReference type="Proteomes" id="UP000054516">
    <property type="component" value="Unassembled WGS sequence"/>
</dbReference>
<evidence type="ECO:0000259" key="2">
    <source>
        <dbReference type="Pfam" id="PF10277"/>
    </source>
</evidence>
<dbReference type="AlphaFoldDB" id="A0A1S7UK33"/>
<feature type="domain" description="CWH43-like N-terminal" evidence="2">
    <location>
        <begin position="12"/>
        <end position="122"/>
    </location>
</feature>
<keyword evidence="4" id="KW-1185">Reference proteome</keyword>
<dbReference type="InterPro" id="IPR019402">
    <property type="entry name" value="CWH43_N"/>
</dbReference>
<evidence type="ECO:0000313" key="4">
    <source>
        <dbReference type="Proteomes" id="UP000054516"/>
    </source>
</evidence>
<keyword evidence="1" id="KW-1133">Transmembrane helix</keyword>
<proteinExistence type="predicted"/>
<protein>
    <submittedName>
        <fullName evidence="3">Putative frag1 dram sfk1</fullName>
    </submittedName>
</protein>
<feature type="transmembrane region" description="Helical" evidence="1">
    <location>
        <begin position="68"/>
        <end position="90"/>
    </location>
</feature>
<sequence length="137" mass="15318">MPSSRWRILVSPDVPFVSDIAAQTFRPVFIAGATTTGICFFGTVFAVHHVRYFPEFYGITDDARWRQSLSLVALITGLVAAVSLILLGIFDTYYAHVMHLNLLMETFAGLSVSALTTTIVWWDQVCGIEVFVGLRKW</sequence>
<organism evidence="3">
    <name type="scientific">Rosellinia necatrix</name>
    <name type="common">White root-rot fungus</name>
    <dbReference type="NCBI Taxonomy" id="77044"/>
    <lineage>
        <taxon>Eukaryota</taxon>
        <taxon>Fungi</taxon>
        <taxon>Dikarya</taxon>
        <taxon>Ascomycota</taxon>
        <taxon>Pezizomycotina</taxon>
        <taxon>Sordariomycetes</taxon>
        <taxon>Xylariomycetidae</taxon>
        <taxon>Xylariales</taxon>
        <taxon>Xylariaceae</taxon>
        <taxon>Rosellinia</taxon>
    </lineage>
</organism>
<dbReference type="Pfam" id="PF10277">
    <property type="entry name" value="Frag1"/>
    <property type="match status" value="1"/>
</dbReference>
<dbReference type="STRING" id="77044.A0A1S7UK33"/>
<reference evidence="3" key="1">
    <citation type="submission" date="2016-03" db="EMBL/GenBank/DDBJ databases">
        <title>Draft genome sequence of Rosellinia necatrix.</title>
        <authorList>
            <person name="Kanematsu S."/>
        </authorList>
    </citation>
    <scope>NUCLEOTIDE SEQUENCE [LARGE SCALE GENOMIC DNA]</scope>
    <source>
        <strain evidence="3">W97</strain>
    </source>
</reference>
<evidence type="ECO:0000256" key="1">
    <source>
        <dbReference type="SAM" id="Phobius"/>
    </source>
</evidence>
<keyword evidence="1" id="KW-0472">Membrane</keyword>